<reference evidence="1 2" key="1">
    <citation type="submission" date="2016-10" db="EMBL/GenBank/DDBJ databases">
        <title>Search of new enzymes for the oxidation of sulfur compounds.</title>
        <authorList>
            <person name="Novo A."/>
            <person name="Moreira I.S."/>
            <person name="Castro P.M."/>
        </authorList>
    </citation>
    <scope>NUCLEOTIDE SEQUENCE [LARGE SCALE GENOMIC DNA]</scope>
    <source>
        <strain evidence="1 2">A9</strain>
    </source>
</reference>
<accession>A0AA94ENX1</accession>
<dbReference type="RefSeq" id="WP_127649894.1">
    <property type="nucleotide sequence ID" value="NZ_MKWS01000009.1"/>
</dbReference>
<evidence type="ECO:0000313" key="1">
    <source>
        <dbReference type="EMBL" id="RVD76991.1"/>
    </source>
</evidence>
<organism evidence="1 2">
    <name type="scientific">Pseudomonas koreensis</name>
    <dbReference type="NCBI Taxonomy" id="198620"/>
    <lineage>
        <taxon>Bacteria</taxon>
        <taxon>Pseudomonadati</taxon>
        <taxon>Pseudomonadota</taxon>
        <taxon>Gammaproteobacteria</taxon>
        <taxon>Pseudomonadales</taxon>
        <taxon>Pseudomonadaceae</taxon>
        <taxon>Pseudomonas</taxon>
    </lineage>
</organism>
<name>A0AA94ENX1_9PSED</name>
<comment type="caution">
    <text evidence="1">The sequence shown here is derived from an EMBL/GenBank/DDBJ whole genome shotgun (WGS) entry which is preliminary data.</text>
</comment>
<dbReference type="AlphaFoldDB" id="A0AA94ENX1"/>
<sequence length="161" mass="17704">MKVFAYIPNGIVLEIIKGSVYGAPPPEQEQNVTPEVWQELVNRVGKEIPIQEIYTPEFISTLVEVTDVTPEPVQGMSYQNGVFSPPAGPTAEQIKEQNKAMRDSYLRAATLAIGPLQDAVDLDDATDEDVALLKAWKQYRVSVNRVDLTLVTPAWPPAPAS</sequence>
<dbReference type="Pfam" id="PF02413">
    <property type="entry name" value="Caudo_TAP"/>
    <property type="match status" value="1"/>
</dbReference>
<dbReference type="Proteomes" id="UP000288002">
    <property type="component" value="Unassembled WGS sequence"/>
</dbReference>
<gene>
    <name evidence="1" type="ORF">A9HBioS_3014</name>
</gene>
<dbReference type="InterPro" id="IPR003458">
    <property type="entry name" value="Phage_T4_Gp38_tail_assem"/>
</dbReference>
<proteinExistence type="predicted"/>
<protein>
    <submittedName>
        <fullName evidence="1">Caudovirales tail fiber assembly protein</fullName>
    </submittedName>
</protein>
<evidence type="ECO:0000313" key="2">
    <source>
        <dbReference type="Proteomes" id="UP000288002"/>
    </source>
</evidence>
<dbReference type="EMBL" id="MKWS01000009">
    <property type="protein sequence ID" value="RVD76991.1"/>
    <property type="molecule type" value="Genomic_DNA"/>
</dbReference>